<feature type="compositionally biased region" description="Polar residues" evidence="2">
    <location>
        <begin position="1859"/>
        <end position="1869"/>
    </location>
</feature>
<feature type="compositionally biased region" description="Acidic residues" evidence="2">
    <location>
        <begin position="148"/>
        <end position="167"/>
    </location>
</feature>
<feature type="region of interest" description="Disordered" evidence="2">
    <location>
        <begin position="1"/>
        <end position="22"/>
    </location>
</feature>
<gene>
    <name evidence="4" type="ORF">pipiens_016780</name>
</gene>
<proteinExistence type="predicted"/>
<feature type="region of interest" description="Disordered" evidence="2">
    <location>
        <begin position="276"/>
        <end position="307"/>
    </location>
</feature>
<feature type="region of interest" description="Disordered" evidence="2">
    <location>
        <begin position="2043"/>
        <end position="2073"/>
    </location>
</feature>
<keyword evidence="5" id="KW-1185">Reference proteome</keyword>
<feature type="region of interest" description="Disordered" evidence="2">
    <location>
        <begin position="2302"/>
        <end position="2327"/>
    </location>
</feature>
<feature type="compositionally biased region" description="Polar residues" evidence="2">
    <location>
        <begin position="1203"/>
        <end position="1215"/>
    </location>
</feature>
<feature type="compositionally biased region" description="Pro residues" evidence="2">
    <location>
        <begin position="8"/>
        <end position="18"/>
    </location>
</feature>
<feature type="compositionally biased region" description="Basic and acidic residues" evidence="2">
    <location>
        <begin position="1291"/>
        <end position="1301"/>
    </location>
</feature>
<accession>A0ABD1CJS7</accession>
<feature type="region of interest" description="Disordered" evidence="2">
    <location>
        <begin position="365"/>
        <end position="401"/>
    </location>
</feature>
<reference evidence="4 5" key="1">
    <citation type="submission" date="2024-05" db="EMBL/GenBank/DDBJ databases">
        <title>Culex pipiens pipiens assembly and annotation.</title>
        <authorList>
            <person name="Alout H."/>
            <person name="Durand T."/>
        </authorList>
    </citation>
    <scope>NUCLEOTIDE SEQUENCE [LARGE SCALE GENOMIC DNA]</scope>
    <source>
        <strain evidence="4">HA-2024</strain>
        <tissue evidence="4">Whole body</tissue>
    </source>
</reference>
<feature type="compositionally biased region" description="Low complexity" evidence="2">
    <location>
        <begin position="881"/>
        <end position="894"/>
    </location>
</feature>
<organism evidence="4 5">
    <name type="scientific">Culex pipiens pipiens</name>
    <name type="common">Northern house mosquito</name>
    <dbReference type="NCBI Taxonomy" id="38569"/>
    <lineage>
        <taxon>Eukaryota</taxon>
        <taxon>Metazoa</taxon>
        <taxon>Ecdysozoa</taxon>
        <taxon>Arthropoda</taxon>
        <taxon>Hexapoda</taxon>
        <taxon>Insecta</taxon>
        <taxon>Pterygota</taxon>
        <taxon>Neoptera</taxon>
        <taxon>Endopterygota</taxon>
        <taxon>Diptera</taxon>
        <taxon>Nematocera</taxon>
        <taxon>Culicoidea</taxon>
        <taxon>Culicidae</taxon>
        <taxon>Culicinae</taxon>
        <taxon>Culicini</taxon>
        <taxon>Culex</taxon>
        <taxon>Culex</taxon>
    </lineage>
</organism>
<feature type="region of interest" description="Disordered" evidence="2">
    <location>
        <begin position="1063"/>
        <end position="1085"/>
    </location>
</feature>
<comment type="caution">
    <text evidence="4">The sequence shown here is derived from an EMBL/GenBank/DDBJ whole genome shotgun (WGS) entry which is preliminary data.</text>
</comment>
<evidence type="ECO:0000256" key="1">
    <source>
        <dbReference type="ARBA" id="ARBA00022581"/>
    </source>
</evidence>
<feature type="region of interest" description="Disordered" evidence="2">
    <location>
        <begin position="225"/>
        <end position="253"/>
    </location>
</feature>
<feature type="domain" description="MGA conserved" evidence="3">
    <location>
        <begin position="929"/>
        <end position="980"/>
    </location>
</feature>
<evidence type="ECO:0000256" key="2">
    <source>
        <dbReference type="SAM" id="MobiDB-lite"/>
    </source>
</evidence>
<keyword evidence="1" id="KW-0945">Host-virus interaction</keyword>
<feature type="region of interest" description="Disordered" evidence="2">
    <location>
        <begin position="142"/>
        <end position="167"/>
    </location>
</feature>
<feature type="region of interest" description="Disordered" evidence="2">
    <location>
        <begin position="642"/>
        <end position="687"/>
    </location>
</feature>
<feature type="region of interest" description="Disordered" evidence="2">
    <location>
        <begin position="1882"/>
        <end position="1904"/>
    </location>
</feature>
<evidence type="ECO:0000313" key="5">
    <source>
        <dbReference type="Proteomes" id="UP001562425"/>
    </source>
</evidence>
<feature type="compositionally biased region" description="Polar residues" evidence="2">
    <location>
        <begin position="2060"/>
        <end position="2070"/>
    </location>
</feature>
<feature type="region of interest" description="Disordered" evidence="2">
    <location>
        <begin position="1291"/>
        <end position="1319"/>
    </location>
</feature>
<dbReference type="EMBL" id="JBEHCU010011518">
    <property type="protein sequence ID" value="KAL1376643.1"/>
    <property type="molecule type" value="Genomic_DNA"/>
</dbReference>
<sequence>MITSFSPLPDPPRSPQCPPTNERLTLPCCMAPPGSNRRHLRKTVFRPITAAKRALYRRRFRKFLARYHQTSTTNRKQLERLFCRLMHRQYLAQELKARPRQHCLLLDKHVGTPAKTNSGGCGGGGTIPSYFRKRVLRHRLEEKRKEQEEEEQEEVVVDDGCESDSSDEAVLLDEEDRDVVVEDKKHPEIPDPTKFSVLKDEIKEYCALQEKVQIVLSMLKSRAQELEKDDGEGEKGEEEEKKPEVKEEPADELKTLTEQYYDDDSDDDIVEVKQVKEEKNVGAAGDTPDIVFVDPDALDNDSQADVKPVVANCKEESLPEKSLKEISKEDLLDPTLSNVKLEPIDKTNSVVDALFSRFKLTLPVTPPKSSKPAEESEEQVKSRLRDRRKIPAPRYVEEDEEPKKIRPSKIFDKIHKKLNIELENPNSSSSTEFYGFDEGEAVKLDKPSVPGLLPTPILKRSRPNAPFLEHGTSFEDIKIENRDDLFREEGLISLGSLPPRLECPKRPDDMIRPRTVAQKRILLQKKNDVRYLMIDNESKIFYELEKRSKNIDAELDFDRMEELQDQNIPFTRDTWRALAWMRTVKGRYFFQTLKLDNHAIKLNGCKGNHPTKRMGKKQHSAPANLGRKHVCRCPEFPPGVTIDLSAIEPRAPSEEKSEPEEPSPPPVEKKLFSSKPNRLVTSRPGPLSSKFRYDNQLLHQTEDGAYLGPLEVLEMPGVEIEVFPKIDRPLDPTIKPYLKMILPFKGITEKWARFAVSTLKTPDLAEADIPQEDKSFSFSLPYQNNQSRILIRRRVIEAASTKQPVGSLEKFQRQLNEPLSFRKHLDEPEDPDNVDPLEKECADVLSDMTNAVAIGLADEAFLQRDPDCDYTRTDKPVNKPAASAQDAAKASESTAKSKRMLREMRRLNATIIESLPEPEPAAASGDQSGSRKRRCDERYCARGCICDVFEVRRKPKGVAPHCNSIECVFGCSCGFDRKQQLRGAVNREVVQGAGAGALSSEDVKYLREKATAKLAKEEREFTPTVILTTNSTVLVRNTETEARRHKKKPKKYEDYYNDSSVKNLLNGNVPEEEEQRESSVERVGRGVGGKVVDKPVSLSEKIRHTRVVLNKLQDWMGSNRGFNEESDIVLPTPMPAPEPDPLLQVYEPRRRRLYSFEKTEKEGDEVVESQPLLVEPLRKRDSSEESYKPWNERRKKRRRTLEDQQPSQPSTSTRASIEDLQIVDGQTCRRVIPVNRNFYKTRNYYRRERVIREDQEHKRKYPMVERRLKSLLERCEKRFFEDRRRELERQAKRAQAEKKAAEQSATASSTPEPIHIDISDGSETLKANPLLRPLLDANKVLIYCGVKKYYVEKDAITSGRINLSSIAKKFRTTVYVIRKVPENPQAKFISFKLNDVSITIRGRKYRKTAPQVPKEPEVTAPPAQDPAEKKVMLEQVNSDIAHTMRHIREMLRKNSAVLNQPKKGILYLFRWEKFLQAYNEDTLDVWDIVFQNGTSLVIITTEDTRKNVPSFKNTKLVRSVRKCNFETKGVSLITQMLIAQVDNPETSKLALVLFGTENYWRFCGFIKAEKNFLNQGCEARPTPLSHPKLAPKINQYYEAFAATNQKRQPPPEPPKPKQEDPPPQPEEPQPTPTPTSTSEPPKFKSNVKLMETKIKDFKNIAIPNVPGSRRWFMLTIVNDFSDIYIPSWKSCLTYGRIMQAIQLANRYRKTVKLTSIVLKNAQEDVLPQIYAAPGQGDCIFLGPYSYTQTIDLMLCQNVDGKMYTREEYERNNHIVRTEQTTGSWLYMKQGAEGKAAAATAMEGTSEGAETGQQTFLKLTPGTQVATVTTTAAAADDCVVIDDDEDDEEASKKLVVEEQPSGSPQDNSNLDSLIHQLYDDSDEDATTKEVAPAPEQPPKQLPKNDLSKLVEKTIAESKQLKIQPVPLEKLVGTKRKSTGSEAVPEVKAKRLSLPAATVTKAAVAADEVVCLDDDEDGTSTTSVKAKTPSSTTILNSQQAALIASKINLMNPTQKGVMYNPSTGVLRIKRSLMNSLTEGSSVALPAVASSSKSPPKPVAGTAPSSSSETPKQSIVAPKVPTAGVLRSNIPGMGLVPVVWSSHDIILKVRELSVKLQYVRLSNFEAGIMLLNRFIRKNTYTFKPFTLTIGWKFEARTTPLAPEENLINTISLRCVVTPDGVIDLYKASAIVAFQTTKPNFYEELLLLRLSILCCKKEQYESEKCHKFFENIFLKAANTIKELTAASEALTTQSTFLREQQEQHKAKLAKLGGKSTTTAKTTTARPSLTMVSKRVAVPQSILEQVAKPATSAPDQDQPGKPKEAVIIIDDD</sequence>
<dbReference type="Proteomes" id="UP001562425">
    <property type="component" value="Unassembled WGS sequence"/>
</dbReference>
<evidence type="ECO:0000259" key="3">
    <source>
        <dbReference type="Pfam" id="PF16059"/>
    </source>
</evidence>
<feature type="compositionally biased region" description="Pro residues" evidence="2">
    <location>
        <begin position="1621"/>
        <end position="1633"/>
    </location>
</feature>
<dbReference type="PANTHER" id="PTHR13037">
    <property type="entry name" value="FORMIN"/>
    <property type="match status" value="1"/>
</dbReference>
<feature type="compositionally biased region" description="Basic and acidic residues" evidence="2">
    <location>
        <begin position="1177"/>
        <end position="1192"/>
    </location>
</feature>
<evidence type="ECO:0000313" key="4">
    <source>
        <dbReference type="EMBL" id="KAL1376643.1"/>
    </source>
</evidence>
<feature type="compositionally biased region" description="Basic and acidic residues" evidence="2">
    <location>
        <begin position="371"/>
        <end position="383"/>
    </location>
</feature>
<dbReference type="PANTHER" id="PTHR13037:SF24">
    <property type="entry name" value="POLYCOMB PROTEIN PCL-RELATED"/>
    <property type="match status" value="1"/>
</dbReference>
<dbReference type="Pfam" id="PF16059">
    <property type="entry name" value="MGA_dom"/>
    <property type="match status" value="1"/>
</dbReference>
<dbReference type="InterPro" id="IPR032060">
    <property type="entry name" value="MGA_dom"/>
</dbReference>
<feature type="region of interest" description="Disordered" evidence="2">
    <location>
        <begin position="871"/>
        <end position="897"/>
    </location>
</feature>
<feature type="compositionally biased region" description="Basic and acidic residues" evidence="2">
    <location>
        <begin position="238"/>
        <end position="253"/>
    </location>
</feature>
<feature type="region of interest" description="Disordered" evidence="2">
    <location>
        <begin position="1177"/>
        <end position="1218"/>
    </location>
</feature>
<name>A0ABD1CJS7_CULPP</name>
<protein>
    <recommendedName>
        <fullName evidence="3">MGA conserved domain-containing protein</fullName>
    </recommendedName>
</protein>
<feature type="compositionally biased region" description="Acidic residues" evidence="2">
    <location>
        <begin position="227"/>
        <end position="237"/>
    </location>
</feature>
<feature type="region of interest" description="Disordered" evidence="2">
    <location>
        <begin position="1843"/>
        <end position="1869"/>
    </location>
</feature>
<feature type="region of interest" description="Disordered" evidence="2">
    <location>
        <begin position="1604"/>
        <end position="1643"/>
    </location>
</feature>